<dbReference type="InterPro" id="IPR004547">
    <property type="entry name" value="Glucosamine6P_isomerase"/>
</dbReference>
<evidence type="ECO:0000313" key="6">
    <source>
        <dbReference type="Proteomes" id="UP000051884"/>
    </source>
</evidence>
<comment type="catalytic activity">
    <reaction evidence="3">
        <text>alpha-D-glucosamine 6-phosphate + H2O = beta-D-fructose 6-phosphate + NH4(+)</text>
        <dbReference type="Rhea" id="RHEA:12172"/>
        <dbReference type="ChEBI" id="CHEBI:15377"/>
        <dbReference type="ChEBI" id="CHEBI:28938"/>
        <dbReference type="ChEBI" id="CHEBI:57634"/>
        <dbReference type="ChEBI" id="CHEBI:75989"/>
        <dbReference type="EC" id="3.5.99.6"/>
    </reaction>
</comment>
<dbReference type="EC" id="3.5.99.6" evidence="3"/>
<dbReference type="InterPro" id="IPR037171">
    <property type="entry name" value="NagB/RpiA_transferase-like"/>
</dbReference>
<dbReference type="InterPro" id="IPR018321">
    <property type="entry name" value="Glucosamine6P_isomerase_CS"/>
</dbReference>
<keyword evidence="2 3" id="KW-0119">Carbohydrate metabolism</keyword>
<dbReference type="InterPro" id="IPR006148">
    <property type="entry name" value="Glc/Gal-6P_isomerase"/>
</dbReference>
<keyword evidence="6" id="KW-1185">Reference proteome</keyword>
<comment type="caution">
    <text evidence="5">The sequence shown here is derived from an EMBL/GenBank/DDBJ whole genome shotgun (WGS) entry which is preliminary data.</text>
</comment>
<evidence type="ECO:0000313" key="5">
    <source>
        <dbReference type="EMBL" id="KRO08936.1"/>
    </source>
</evidence>
<dbReference type="PANTHER" id="PTHR11280:SF5">
    <property type="entry name" value="GLUCOSAMINE-6-PHOSPHATE ISOMERASE"/>
    <property type="match status" value="1"/>
</dbReference>
<dbReference type="GO" id="GO:0016853">
    <property type="term" value="F:isomerase activity"/>
    <property type="evidence" value="ECO:0007669"/>
    <property type="project" value="UniProtKB-KW"/>
</dbReference>
<dbReference type="Pfam" id="PF01182">
    <property type="entry name" value="Glucosamine_iso"/>
    <property type="match status" value="1"/>
</dbReference>
<feature type="domain" description="Glucosamine/galactosamine-6-phosphate isomerase" evidence="4">
    <location>
        <begin position="25"/>
        <end position="223"/>
    </location>
</feature>
<comment type="caution">
    <text evidence="3">Lacks conserved residue(s) required for the propagation of feature annotation.</text>
</comment>
<dbReference type="HAMAP" id="MF_01241">
    <property type="entry name" value="GlcN6P_deamin"/>
    <property type="match status" value="1"/>
</dbReference>
<dbReference type="Gene3D" id="3.40.50.1360">
    <property type="match status" value="1"/>
</dbReference>
<dbReference type="PANTHER" id="PTHR11280">
    <property type="entry name" value="GLUCOSAMINE-6-PHOSPHATE ISOMERASE"/>
    <property type="match status" value="1"/>
</dbReference>
<dbReference type="CDD" id="cd01399">
    <property type="entry name" value="GlcN6P_deaminase"/>
    <property type="match status" value="1"/>
</dbReference>
<gene>
    <name evidence="3" type="primary">nagB</name>
    <name evidence="5" type="ORF">IV59_GL000983</name>
</gene>
<evidence type="ECO:0000256" key="3">
    <source>
        <dbReference type="HAMAP-Rule" id="MF_01241"/>
    </source>
</evidence>
<evidence type="ECO:0000256" key="1">
    <source>
        <dbReference type="ARBA" id="ARBA00022801"/>
    </source>
</evidence>
<reference evidence="5 6" key="1">
    <citation type="journal article" date="2015" name="Genome Announc.">
        <title>Expanding the biotechnology potential of lactobacilli through comparative genomics of 213 strains and associated genera.</title>
        <authorList>
            <person name="Sun Z."/>
            <person name="Harris H.M."/>
            <person name="McCann A."/>
            <person name="Guo C."/>
            <person name="Argimon S."/>
            <person name="Zhang W."/>
            <person name="Yang X."/>
            <person name="Jeffery I.B."/>
            <person name="Cooney J.C."/>
            <person name="Kagawa T.F."/>
            <person name="Liu W."/>
            <person name="Song Y."/>
            <person name="Salvetti E."/>
            <person name="Wrobel A."/>
            <person name="Rasinkangas P."/>
            <person name="Parkhill J."/>
            <person name="Rea M.C."/>
            <person name="O'Sullivan O."/>
            <person name="Ritari J."/>
            <person name="Douillard F.P."/>
            <person name="Paul Ross R."/>
            <person name="Yang R."/>
            <person name="Briner A.E."/>
            <person name="Felis G.E."/>
            <person name="de Vos W.M."/>
            <person name="Barrangou R."/>
            <person name="Klaenhammer T.R."/>
            <person name="Caufield P.W."/>
            <person name="Cui Y."/>
            <person name="Zhang H."/>
            <person name="O'Toole P.W."/>
        </authorList>
    </citation>
    <scope>NUCLEOTIDE SEQUENCE [LARGE SCALE GENOMIC DNA]</scope>
    <source>
        <strain evidence="5 6">DSM 26202</strain>
    </source>
</reference>
<dbReference type="EMBL" id="JQCH01000020">
    <property type="protein sequence ID" value="KRO08936.1"/>
    <property type="molecule type" value="Genomic_DNA"/>
</dbReference>
<feature type="active site" description="Proton acceptor; for ring-opening step" evidence="3">
    <location>
        <position position="132"/>
    </location>
</feature>
<comment type="pathway">
    <text evidence="3">Amino-sugar metabolism; N-acetylneuraminate degradation; D-fructose 6-phosphate from N-acetylneuraminate: step 5/5.</text>
</comment>
<comment type="function">
    <text evidence="3">Catalyzes the reversible isomerization-deamination of glucosamine 6-phosphate (GlcN6P) to form fructose 6-phosphate (Fru6P) and ammonium ion.</text>
</comment>
<feature type="active site" description="Proton acceptor; for enolization step" evidence="3">
    <location>
        <position position="64"/>
    </location>
</feature>
<protein>
    <recommendedName>
        <fullName evidence="3">Glucosamine-6-phosphate deaminase</fullName>
        <ecNumber evidence="3">3.5.99.6</ecNumber>
    </recommendedName>
    <alternativeName>
        <fullName evidence="3">GlcN6P deaminase</fullName>
        <shortName evidence="3">GNPDA</shortName>
    </alternativeName>
    <alternativeName>
        <fullName evidence="3">Glucosamine-6-phosphate isomerase</fullName>
    </alternativeName>
</protein>
<dbReference type="Proteomes" id="UP000051884">
    <property type="component" value="Unassembled WGS sequence"/>
</dbReference>
<feature type="active site" description="For ring-opening step" evidence="3">
    <location>
        <position position="130"/>
    </location>
</feature>
<comment type="similarity">
    <text evidence="3">Belongs to the glucosamine/galactosamine-6-phosphate isomerase family. NagB subfamily.</text>
</comment>
<evidence type="ECO:0000259" key="4">
    <source>
        <dbReference type="Pfam" id="PF01182"/>
    </source>
</evidence>
<keyword evidence="1 3" id="KW-0378">Hydrolase</keyword>
<sequence length="239" mass="26467">MMMKVKIVADPTAGGKAGYELFAAALENNARVFGLATGSTPISTYDEITASNLDFSKCISINLDEYVSLAPTHPQSYHAFMQEHFFDKKPFSKSYVPDGLNPDEQEETARYEKLIAENPIDFQILGLGRNGHIGFNEPGTPFDSITHRVELTQSTIDANARFFDNEKDVPRYAYSMGIGTIMKSKEILIEAYGENKADAVKKMIEEPSTEQVPASVLQQHSNVTVLIDQAAASKLTKKY</sequence>
<dbReference type="SUPFAM" id="SSF100950">
    <property type="entry name" value="NagB/RpiA/CoA transferase-like"/>
    <property type="match status" value="1"/>
</dbReference>
<keyword evidence="5" id="KW-0413">Isomerase</keyword>
<proteinExistence type="inferred from homology"/>
<accession>A0ABR5Q4A8</accession>
<feature type="active site" description="For ring-opening step" evidence="3">
    <location>
        <position position="137"/>
    </location>
</feature>
<dbReference type="PROSITE" id="PS01161">
    <property type="entry name" value="GLC_GALNAC_ISOMERASE"/>
    <property type="match status" value="1"/>
</dbReference>
<name>A0ABR5Q4A8_9LACO</name>
<evidence type="ECO:0000256" key="2">
    <source>
        <dbReference type="ARBA" id="ARBA00023277"/>
    </source>
</evidence>
<organism evidence="5 6">
    <name type="scientific">Paucilactobacillus hokkaidonensis</name>
    <dbReference type="NCBI Taxonomy" id="1193095"/>
    <lineage>
        <taxon>Bacteria</taxon>
        <taxon>Bacillati</taxon>
        <taxon>Bacillota</taxon>
        <taxon>Bacilli</taxon>
        <taxon>Lactobacillales</taxon>
        <taxon>Lactobacillaceae</taxon>
        <taxon>Paucilactobacillus</taxon>
    </lineage>
</organism>